<dbReference type="AlphaFoldDB" id="A0AAN7HAU4"/>
<comment type="caution">
    <text evidence="2">The sequence shown here is derived from an EMBL/GenBank/DDBJ whole genome shotgun (WGS) entry which is preliminary data.</text>
</comment>
<keyword evidence="3" id="KW-1185">Reference proteome</keyword>
<evidence type="ECO:0000313" key="2">
    <source>
        <dbReference type="EMBL" id="KAK4234440.1"/>
    </source>
</evidence>
<evidence type="ECO:0000313" key="3">
    <source>
        <dbReference type="Proteomes" id="UP001303760"/>
    </source>
</evidence>
<accession>A0AAN7HAU4</accession>
<dbReference type="EMBL" id="MU860369">
    <property type="protein sequence ID" value="KAK4234440.1"/>
    <property type="molecule type" value="Genomic_DNA"/>
</dbReference>
<organism evidence="2 3">
    <name type="scientific">Achaetomium macrosporum</name>
    <dbReference type="NCBI Taxonomy" id="79813"/>
    <lineage>
        <taxon>Eukaryota</taxon>
        <taxon>Fungi</taxon>
        <taxon>Dikarya</taxon>
        <taxon>Ascomycota</taxon>
        <taxon>Pezizomycotina</taxon>
        <taxon>Sordariomycetes</taxon>
        <taxon>Sordariomycetidae</taxon>
        <taxon>Sordariales</taxon>
        <taxon>Chaetomiaceae</taxon>
        <taxon>Achaetomium</taxon>
    </lineage>
</organism>
<evidence type="ECO:0000259" key="1">
    <source>
        <dbReference type="Pfam" id="PF24494"/>
    </source>
</evidence>
<proteinExistence type="predicted"/>
<reference evidence="2" key="1">
    <citation type="journal article" date="2023" name="Mol. Phylogenet. Evol.">
        <title>Genome-scale phylogeny and comparative genomics of the fungal order Sordariales.</title>
        <authorList>
            <person name="Hensen N."/>
            <person name="Bonometti L."/>
            <person name="Westerberg I."/>
            <person name="Brannstrom I.O."/>
            <person name="Guillou S."/>
            <person name="Cros-Aarteil S."/>
            <person name="Calhoun S."/>
            <person name="Haridas S."/>
            <person name="Kuo A."/>
            <person name="Mondo S."/>
            <person name="Pangilinan J."/>
            <person name="Riley R."/>
            <person name="LaButti K."/>
            <person name="Andreopoulos B."/>
            <person name="Lipzen A."/>
            <person name="Chen C."/>
            <person name="Yan M."/>
            <person name="Daum C."/>
            <person name="Ng V."/>
            <person name="Clum A."/>
            <person name="Steindorff A."/>
            <person name="Ohm R.A."/>
            <person name="Martin F."/>
            <person name="Silar P."/>
            <person name="Natvig D.O."/>
            <person name="Lalanne C."/>
            <person name="Gautier V."/>
            <person name="Ament-Velasquez S.L."/>
            <person name="Kruys A."/>
            <person name="Hutchinson M.I."/>
            <person name="Powell A.J."/>
            <person name="Barry K."/>
            <person name="Miller A.N."/>
            <person name="Grigoriev I.V."/>
            <person name="Debuchy R."/>
            <person name="Gladieux P."/>
            <person name="Hiltunen Thoren M."/>
            <person name="Johannesson H."/>
        </authorList>
    </citation>
    <scope>NUCLEOTIDE SEQUENCE</scope>
    <source>
        <strain evidence="2">CBS 532.94</strain>
    </source>
</reference>
<dbReference type="Proteomes" id="UP001303760">
    <property type="component" value="Unassembled WGS sequence"/>
</dbReference>
<reference evidence="2" key="2">
    <citation type="submission" date="2023-05" db="EMBL/GenBank/DDBJ databases">
        <authorList>
            <consortium name="Lawrence Berkeley National Laboratory"/>
            <person name="Steindorff A."/>
            <person name="Hensen N."/>
            <person name="Bonometti L."/>
            <person name="Westerberg I."/>
            <person name="Brannstrom I.O."/>
            <person name="Guillou S."/>
            <person name="Cros-Aarteil S."/>
            <person name="Calhoun S."/>
            <person name="Haridas S."/>
            <person name="Kuo A."/>
            <person name="Mondo S."/>
            <person name="Pangilinan J."/>
            <person name="Riley R."/>
            <person name="Labutti K."/>
            <person name="Andreopoulos B."/>
            <person name="Lipzen A."/>
            <person name="Chen C."/>
            <person name="Yanf M."/>
            <person name="Daum C."/>
            <person name="Ng V."/>
            <person name="Clum A."/>
            <person name="Ohm R."/>
            <person name="Martin F."/>
            <person name="Silar P."/>
            <person name="Natvig D."/>
            <person name="Lalanne C."/>
            <person name="Gautier V."/>
            <person name="Ament-Velasquez S.L."/>
            <person name="Kruys A."/>
            <person name="Hutchinson M.I."/>
            <person name="Powell A.J."/>
            <person name="Barry K."/>
            <person name="Miller A.N."/>
            <person name="Grigoriev I.V."/>
            <person name="Debuchy R."/>
            <person name="Gladieux P."/>
            <person name="Thoren M.H."/>
            <person name="Johannesson H."/>
        </authorList>
    </citation>
    <scope>NUCLEOTIDE SEQUENCE</scope>
    <source>
        <strain evidence="2">CBS 532.94</strain>
    </source>
</reference>
<gene>
    <name evidence="2" type="ORF">C8A03DRAFT_18663</name>
</gene>
<feature type="domain" description="DUF7587" evidence="1">
    <location>
        <begin position="10"/>
        <end position="175"/>
    </location>
</feature>
<sequence length="178" mass="21189">MSSQRTPVQPPPAFYRVQHDRSFTRYDDDEFEARGHYSMDWGHWINRRKLERHLNWEDRSPEPSPFISANYLYILTSHLPTTDDAQDRARSLRRRGCTGVFIARIDARSLELGYLPIQFRNMPTVDLPAWRDRDTGVIFLSTPDVQWHLGIQRPISQISEWFALDEIPREMILNEYQR</sequence>
<dbReference type="InterPro" id="IPR056009">
    <property type="entry name" value="DUF7587"/>
</dbReference>
<dbReference type="Pfam" id="PF24494">
    <property type="entry name" value="DUF7587"/>
    <property type="match status" value="1"/>
</dbReference>
<name>A0AAN7HAU4_9PEZI</name>
<protein>
    <recommendedName>
        <fullName evidence="1">DUF7587 domain-containing protein</fullName>
    </recommendedName>
</protein>